<dbReference type="GO" id="GO:0016491">
    <property type="term" value="F:oxidoreductase activity"/>
    <property type="evidence" value="ECO:0007669"/>
    <property type="project" value="UniProtKB-KW"/>
</dbReference>
<dbReference type="InterPro" id="IPR018170">
    <property type="entry name" value="Aldo/ket_reductase_CS"/>
</dbReference>
<feature type="domain" description="NADP-dependent oxidoreductase" evidence="2">
    <location>
        <begin position="11"/>
        <end position="302"/>
    </location>
</feature>
<dbReference type="PRINTS" id="PR00069">
    <property type="entry name" value="ALDKETRDTASE"/>
</dbReference>
<accession>A0A644Z0P1</accession>
<dbReference type="Gene3D" id="3.20.20.100">
    <property type="entry name" value="NADP-dependent oxidoreductase domain"/>
    <property type="match status" value="1"/>
</dbReference>
<dbReference type="SUPFAM" id="SSF51430">
    <property type="entry name" value="NAD(P)-linked oxidoreductase"/>
    <property type="match status" value="1"/>
</dbReference>
<dbReference type="PANTHER" id="PTHR43625">
    <property type="entry name" value="AFLATOXIN B1 ALDEHYDE REDUCTASE"/>
    <property type="match status" value="1"/>
</dbReference>
<evidence type="ECO:0000259" key="2">
    <source>
        <dbReference type="Pfam" id="PF00248"/>
    </source>
</evidence>
<dbReference type="InterPro" id="IPR050791">
    <property type="entry name" value="Aldo-Keto_reductase"/>
</dbReference>
<dbReference type="PANTHER" id="PTHR43625:SF88">
    <property type="entry name" value="OS07G0143000 PROTEIN"/>
    <property type="match status" value="1"/>
</dbReference>
<protein>
    <submittedName>
        <fullName evidence="3">Putative oxidoreductase</fullName>
        <ecNumber evidence="3">1.-.-.-</ecNumber>
    </submittedName>
</protein>
<dbReference type="PROSITE" id="PS00062">
    <property type="entry name" value="ALDOKETO_REDUCTASE_2"/>
    <property type="match status" value="1"/>
</dbReference>
<sequence>MEENKIFKDVELGIGTWAWGDRLVWNFGQGYSDQDIVETFQISIDNGIRFFDTAEIYGQGRSEQFLGRLLKTCPVPVVLATKFMPYPWRLSPSALPKALKASLARLDLPKVQLYQMHMPIGLLPIKTWINQMAEVYDAGLIEAVGVSNYDLNQTIETEKVLQARGIPLASNQLEYHLLERRIEKNGLMQHCKEAGIKIIAYSPLAMGILSGKYGPENPPSGVRGVQYNKEFLTRIQPLIRAIKKIGLNHDGKTAAQVAINWVICKGALPIPGAKNAGQIEQNVGSAGWKLTEEEVALLDELSDSVTKKD</sequence>
<proteinExistence type="predicted"/>
<comment type="caution">
    <text evidence="3">The sequence shown here is derived from an EMBL/GenBank/DDBJ whole genome shotgun (WGS) entry which is preliminary data.</text>
</comment>
<keyword evidence="1 3" id="KW-0560">Oxidoreductase</keyword>
<organism evidence="3">
    <name type="scientific">bioreactor metagenome</name>
    <dbReference type="NCBI Taxonomy" id="1076179"/>
    <lineage>
        <taxon>unclassified sequences</taxon>
        <taxon>metagenomes</taxon>
        <taxon>ecological metagenomes</taxon>
    </lineage>
</organism>
<dbReference type="Pfam" id="PF00248">
    <property type="entry name" value="Aldo_ket_red"/>
    <property type="match status" value="1"/>
</dbReference>
<dbReference type="InterPro" id="IPR036812">
    <property type="entry name" value="NAD(P)_OxRdtase_dom_sf"/>
</dbReference>
<dbReference type="InterPro" id="IPR020471">
    <property type="entry name" value="AKR"/>
</dbReference>
<reference evidence="3" key="1">
    <citation type="submission" date="2019-08" db="EMBL/GenBank/DDBJ databases">
        <authorList>
            <person name="Kucharzyk K."/>
            <person name="Murdoch R.W."/>
            <person name="Higgins S."/>
            <person name="Loffler F."/>
        </authorList>
    </citation>
    <scope>NUCLEOTIDE SEQUENCE</scope>
</reference>
<dbReference type="EMBL" id="VSSQ01006877">
    <property type="protein sequence ID" value="MPM34119.1"/>
    <property type="molecule type" value="Genomic_DNA"/>
</dbReference>
<dbReference type="CDD" id="cd19093">
    <property type="entry name" value="AKR_AtPLR-like"/>
    <property type="match status" value="1"/>
</dbReference>
<evidence type="ECO:0000313" key="3">
    <source>
        <dbReference type="EMBL" id="MPM34119.1"/>
    </source>
</evidence>
<dbReference type="InterPro" id="IPR023210">
    <property type="entry name" value="NADP_OxRdtase_dom"/>
</dbReference>
<evidence type="ECO:0000256" key="1">
    <source>
        <dbReference type="ARBA" id="ARBA00023002"/>
    </source>
</evidence>
<name>A0A644Z0P1_9ZZZZ</name>
<dbReference type="GO" id="GO:0005737">
    <property type="term" value="C:cytoplasm"/>
    <property type="evidence" value="ECO:0007669"/>
    <property type="project" value="TreeGrafter"/>
</dbReference>
<gene>
    <name evidence="3" type="ORF">SDC9_80701</name>
</gene>
<dbReference type="EC" id="1.-.-.-" evidence="3"/>
<dbReference type="AlphaFoldDB" id="A0A644Z0P1"/>